<keyword evidence="2" id="KW-1185">Reference proteome</keyword>
<dbReference type="RefSeq" id="XP_025568844.1">
    <property type="nucleotide sequence ID" value="XM_025705659.1"/>
</dbReference>
<reference evidence="1" key="1">
    <citation type="submission" date="2016-12" db="EMBL/GenBank/DDBJ databases">
        <title>The genomes of Aspergillus section Nigri reveals drivers in fungal speciation.</title>
        <authorList>
            <consortium name="DOE Joint Genome Institute"/>
            <person name="Vesth T.C."/>
            <person name="Nybo J."/>
            <person name="Theobald S."/>
            <person name="Brandl J."/>
            <person name="Frisvad J.C."/>
            <person name="Nielsen K.F."/>
            <person name="Lyhne E.K."/>
            <person name="Kogle M.E."/>
            <person name="Kuo A."/>
            <person name="Riley R."/>
            <person name="Clum A."/>
            <person name="Nolan M."/>
            <person name="Lipzen A."/>
            <person name="Salamov A."/>
            <person name="Henrissat B."/>
            <person name="Wiebenga A."/>
            <person name="De Vries R.P."/>
            <person name="Grigoriev I.V."/>
            <person name="Mortensen U.H."/>
            <person name="Andersen M.R."/>
            <person name="Baker S.E."/>
        </authorList>
    </citation>
    <scope>NUCLEOTIDE SEQUENCE [LARGE SCALE GENOMIC DNA]</scope>
    <source>
        <strain evidence="1">CBS 113365</strain>
    </source>
</reference>
<evidence type="ECO:0000313" key="2">
    <source>
        <dbReference type="Proteomes" id="UP000248405"/>
    </source>
</evidence>
<sequence length="54" mass="6003">MPSVTDQTGLSGLDFDGRFLSWLTSRQPIPPFLGLPQPRSRRFSEALLPGQMIS</sequence>
<protein>
    <submittedName>
        <fullName evidence="1">Uncharacterized protein</fullName>
    </submittedName>
</protein>
<dbReference type="AlphaFoldDB" id="A0A319BUR0"/>
<proteinExistence type="predicted"/>
<organism evidence="1 2">
    <name type="scientific">Aspergillus vadensis (strain CBS 113365 / IMI 142717 / IBT 24658)</name>
    <dbReference type="NCBI Taxonomy" id="1448311"/>
    <lineage>
        <taxon>Eukaryota</taxon>
        <taxon>Fungi</taxon>
        <taxon>Dikarya</taxon>
        <taxon>Ascomycota</taxon>
        <taxon>Pezizomycotina</taxon>
        <taxon>Eurotiomycetes</taxon>
        <taxon>Eurotiomycetidae</taxon>
        <taxon>Eurotiales</taxon>
        <taxon>Aspergillaceae</taxon>
        <taxon>Aspergillus</taxon>
        <taxon>Aspergillus subgen. Circumdati</taxon>
    </lineage>
</organism>
<dbReference type="EMBL" id="KZ821614">
    <property type="protein sequence ID" value="PYH75050.1"/>
    <property type="molecule type" value="Genomic_DNA"/>
</dbReference>
<evidence type="ECO:0000313" key="1">
    <source>
        <dbReference type="EMBL" id="PYH75050.1"/>
    </source>
</evidence>
<name>A0A319BUR0_ASPVC</name>
<accession>A0A319BUR0</accession>
<gene>
    <name evidence="1" type="ORF">BO88DRAFT_400709</name>
</gene>
<dbReference type="Proteomes" id="UP000248405">
    <property type="component" value="Unassembled WGS sequence"/>
</dbReference>
<dbReference type="GeneID" id="37210251"/>
<dbReference type="OrthoDB" id="10267235at2759"/>